<dbReference type="Proteomes" id="UP000184356">
    <property type="component" value="Unassembled WGS sequence"/>
</dbReference>
<keyword evidence="2" id="KW-1185">Reference proteome</keyword>
<dbReference type="GeneID" id="63766840"/>
<dbReference type="VEuPathDB" id="FungiDB:ASPSYDRAFT_742479"/>
<dbReference type="RefSeq" id="XP_040704370.1">
    <property type="nucleotide sequence ID" value="XM_040850767.1"/>
</dbReference>
<organism evidence="1 2">
    <name type="scientific">Aspergillus sydowii CBS 593.65</name>
    <dbReference type="NCBI Taxonomy" id="1036612"/>
    <lineage>
        <taxon>Eukaryota</taxon>
        <taxon>Fungi</taxon>
        <taxon>Dikarya</taxon>
        <taxon>Ascomycota</taxon>
        <taxon>Pezizomycotina</taxon>
        <taxon>Eurotiomycetes</taxon>
        <taxon>Eurotiomycetidae</taxon>
        <taxon>Eurotiales</taxon>
        <taxon>Aspergillaceae</taxon>
        <taxon>Aspergillus</taxon>
        <taxon>Aspergillus subgen. Nidulantes</taxon>
    </lineage>
</organism>
<evidence type="ECO:0008006" key="3">
    <source>
        <dbReference type="Google" id="ProtNLM"/>
    </source>
</evidence>
<dbReference type="GO" id="GO:0005739">
    <property type="term" value="C:mitochondrion"/>
    <property type="evidence" value="ECO:0007669"/>
    <property type="project" value="TreeGrafter"/>
</dbReference>
<dbReference type="EMBL" id="KV878584">
    <property type="protein sequence ID" value="OJJ60564.1"/>
    <property type="molecule type" value="Genomic_DNA"/>
</dbReference>
<protein>
    <recommendedName>
        <fullName evidence="3">Aminoglycoside phosphotransferase domain-containing protein</fullName>
    </recommendedName>
</protein>
<dbReference type="AlphaFoldDB" id="A0A1L9TMB1"/>
<gene>
    <name evidence="1" type="ORF">ASPSYDRAFT_742479</name>
</gene>
<evidence type="ECO:0000313" key="2">
    <source>
        <dbReference type="Proteomes" id="UP000184356"/>
    </source>
</evidence>
<reference evidence="2" key="1">
    <citation type="journal article" date="2017" name="Genome Biol.">
        <title>Comparative genomics reveals high biological diversity and specific adaptations in the industrially and medically important fungal genus Aspergillus.</title>
        <authorList>
            <person name="de Vries R.P."/>
            <person name="Riley R."/>
            <person name="Wiebenga A."/>
            <person name="Aguilar-Osorio G."/>
            <person name="Amillis S."/>
            <person name="Uchima C.A."/>
            <person name="Anderluh G."/>
            <person name="Asadollahi M."/>
            <person name="Askin M."/>
            <person name="Barry K."/>
            <person name="Battaglia E."/>
            <person name="Bayram O."/>
            <person name="Benocci T."/>
            <person name="Braus-Stromeyer S.A."/>
            <person name="Caldana C."/>
            <person name="Canovas D."/>
            <person name="Cerqueira G.C."/>
            <person name="Chen F."/>
            <person name="Chen W."/>
            <person name="Choi C."/>
            <person name="Clum A."/>
            <person name="Dos Santos R.A."/>
            <person name="Damasio A.R."/>
            <person name="Diallinas G."/>
            <person name="Emri T."/>
            <person name="Fekete E."/>
            <person name="Flipphi M."/>
            <person name="Freyberg S."/>
            <person name="Gallo A."/>
            <person name="Gournas C."/>
            <person name="Habgood R."/>
            <person name="Hainaut M."/>
            <person name="Harispe M.L."/>
            <person name="Henrissat B."/>
            <person name="Hilden K.S."/>
            <person name="Hope R."/>
            <person name="Hossain A."/>
            <person name="Karabika E."/>
            <person name="Karaffa L."/>
            <person name="Karanyi Z."/>
            <person name="Krasevec N."/>
            <person name="Kuo A."/>
            <person name="Kusch H."/>
            <person name="LaButti K."/>
            <person name="Lagendijk E.L."/>
            <person name="Lapidus A."/>
            <person name="Levasseur A."/>
            <person name="Lindquist E."/>
            <person name="Lipzen A."/>
            <person name="Logrieco A.F."/>
            <person name="MacCabe A."/>
            <person name="Maekelae M.R."/>
            <person name="Malavazi I."/>
            <person name="Melin P."/>
            <person name="Meyer V."/>
            <person name="Mielnichuk N."/>
            <person name="Miskei M."/>
            <person name="Molnar A.P."/>
            <person name="Mule G."/>
            <person name="Ngan C.Y."/>
            <person name="Orejas M."/>
            <person name="Orosz E."/>
            <person name="Ouedraogo J.P."/>
            <person name="Overkamp K.M."/>
            <person name="Park H.-S."/>
            <person name="Perrone G."/>
            <person name="Piumi F."/>
            <person name="Punt P.J."/>
            <person name="Ram A.F."/>
            <person name="Ramon A."/>
            <person name="Rauscher S."/>
            <person name="Record E."/>
            <person name="Riano-Pachon D.M."/>
            <person name="Robert V."/>
            <person name="Roehrig J."/>
            <person name="Ruller R."/>
            <person name="Salamov A."/>
            <person name="Salih N.S."/>
            <person name="Samson R.A."/>
            <person name="Sandor E."/>
            <person name="Sanguinetti M."/>
            <person name="Schuetze T."/>
            <person name="Sepcic K."/>
            <person name="Shelest E."/>
            <person name="Sherlock G."/>
            <person name="Sophianopoulou V."/>
            <person name="Squina F.M."/>
            <person name="Sun H."/>
            <person name="Susca A."/>
            <person name="Todd R.B."/>
            <person name="Tsang A."/>
            <person name="Unkles S.E."/>
            <person name="van de Wiele N."/>
            <person name="van Rossen-Uffink D."/>
            <person name="Oliveira J.V."/>
            <person name="Vesth T.C."/>
            <person name="Visser J."/>
            <person name="Yu J.-H."/>
            <person name="Zhou M."/>
            <person name="Andersen M.R."/>
            <person name="Archer D.B."/>
            <person name="Baker S.E."/>
            <person name="Benoit I."/>
            <person name="Brakhage A.A."/>
            <person name="Braus G.H."/>
            <person name="Fischer R."/>
            <person name="Frisvad J.C."/>
            <person name="Goldman G.H."/>
            <person name="Houbraken J."/>
            <person name="Oakley B."/>
            <person name="Pocsi I."/>
            <person name="Scazzocchio C."/>
            <person name="Seiboth B."/>
            <person name="vanKuyk P.A."/>
            <person name="Wortman J."/>
            <person name="Dyer P.S."/>
            <person name="Grigoriev I.V."/>
        </authorList>
    </citation>
    <scope>NUCLEOTIDE SEQUENCE [LARGE SCALE GENOMIC DNA]</scope>
    <source>
        <strain evidence="2">CBS 593.65</strain>
    </source>
</reference>
<name>A0A1L9TMB1_9EURO</name>
<dbReference type="PANTHER" id="PTHR36091:SF1">
    <property type="entry name" value="ALTERED INHERITANCE OF MITOCHONDRIA PROTEIN 9, MITOCHONDRIAL"/>
    <property type="match status" value="1"/>
</dbReference>
<evidence type="ECO:0000313" key="1">
    <source>
        <dbReference type="EMBL" id="OJJ60564.1"/>
    </source>
</evidence>
<dbReference type="PANTHER" id="PTHR36091">
    <property type="entry name" value="ALTERED INHERITANCE OF MITOCHONDRIA PROTEIN 9, MITOCHONDRIAL"/>
    <property type="match status" value="1"/>
</dbReference>
<accession>A0A1L9TMB1</accession>
<proteinExistence type="predicted"/>
<sequence length="138" mass="14697">MAEGCELLIKIDALRNALLSRTKRRGCQRLVKSGEEGFNCVLQITMADDTQILLGLDTPQLNQNTSEIAALNFLFLRGHGLSVPCVHAYSSNGKNPAGSEYILVGKLSGRPLGDLTSALAPVKLLLAALLLVLASPGR</sequence>
<dbReference type="InterPro" id="IPR051035">
    <property type="entry name" value="Mito_inheritance_9"/>
</dbReference>